<dbReference type="GeneID" id="40307136"/>
<evidence type="ECO:0000313" key="4">
    <source>
        <dbReference type="Proteomes" id="UP000224006"/>
    </source>
</evidence>
<feature type="region of interest" description="Disordered" evidence="1">
    <location>
        <begin position="301"/>
        <end position="327"/>
    </location>
</feature>
<feature type="compositionally biased region" description="Basic and acidic residues" evidence="1">
    <location>
        <begin position="764"/>
        <end position="775"/>
    </location>
</feature>
<gene>
    <name evidence="3" type="ORF">BESB_020750</name>
</gene>
<feature type="compositionally biased region" description="Polar residues" evidence="1">
    <location>
        <begin position="795"/>
        <end position="807"/>
    </location>
</feature>
<organism evidence="3 4">
    <name type="scientific">Besnoitia besnoiti</name>
    <name type="common">Apicomplexan protozoan</name>
    <dbReference type="NCBI Taxonomy" id="94643"/>
    <lineage>
        <taxon>Eukaryota</taxon>
        <taxon>Sar</taxon>
        <taxon>Alveolata</taxon>
        <taxon>Apicomplexa</taxon>
        <taxon>Conoidasida</taxon>
        <taxon>Coccidia</taxon>
        <taxon>Eucoccidiorida</taxon>
        <taxon>Eimeriorina</taxon>
        <taxon>Sarcocystidae</taxon>
        <taxon>Besnoitia</taxon>
    </lineage>
</organism>
<dbReference type="VEuPathDB" id="ToxoDB:BESB_020750"/>
<dbReference type="InterPro" id="IPR013584">
    <property type="entry name" value="RAP"/>
</dbReference>
<evidence type="ECO:0000313" key="3">
    <source>
        <dbReference type="EMBL" id="PFH32134.1"/>
    </source>
</evidence>
<feature type="domain" description="RAP" evidence="2">
    <location>
        <begin position="862"/>
        <end position="920"/>
    </location>
</feature>
<sequence length="941" mass="101854">MHASVVSAPVSRGWRASALAASLPDSSSSFSASLSSLSTSFPRPSSCLPSSAHLSSCFCRSRLRRTPARQSPNASANADGGRPEIQSGEGVRTAFVSSLPLAASSRTRPPHRGGTPSGTSVSSVAYAPSSSTSAALALSLSRSSARRASPSPSVSCSPPVASCAPSCAASSACGVNPFSSVSEALASLASGCLRAPARGMASLSKAEQHRKRMRKMMDKRMLWKPPNVSTRYLRAEADFNVLSVQRPRVRRGGDEGTRGKAIVDFADGASLPAAAARASEAGTERRLLKPHEVAKLVASHEKVTGTRDDKTTAASLRRGHLPSSSRVPQLTARDVDFQKRPEAKDFGFGAAERVFGAAGLYKENDADYYRRFFKDRYRRLDGKENEASRLMKSEAAAADGVRKPPKQRYIPPKKYWYRDNYCSPLPSEVRGLPSLTLKFALMNEARLVKTGRVPLNLPLWRAFEARLLQLASPRTNVRAATLLRALHAMSKVHHPVLPATVEGTIRGLMFRESSLKPQHYVFLYQALARLRYRHVYLVRGLKEMMLSWSVLRNNFLIKAANAICKLDLADHILVQPLRTTLATRIPNFSAGNCRRLKWITVLNLFSDSMTLAFLRVCHKHENVFKDYSRNLQLIELFLRLEKPEVYAQLPVTTQFFLECLRKTHTEDANEDENESDEESDEDDGVEEEAPQFSASSLLQPDQACGSGSSSSASSSLSLAHFLPIPPQTELLGVSASVPESAANTSLAALSAASSCAAASSASADSRESGGLEEASHATPAPSECRSGADDDLVPSPTSSASHPSRTSMALAVSPPASRVGCTYTSPLHQEVSHALAELGVDHSNSVLAGPLRVDMFHAASQTVIETCPVFQFYANSVSFTALSKRRHQLLLAMGFNLVLVPHQRWDAVKSSEEKKKLLLSLLPPHVLRTASHFGVAAPSQF</sequence>
<dbReference type="PROSITE" id="PS51286">
    <property type="entry name" value="RAP"/>
    <property type="match status" value="1"/>
</dbReference>
<dbReference type="KEGG" id="bbes:BESB_020750"/>
<accession>A0A2A9M4I7</accession>
<evidence type="ECO:0000256" key="1">
    <source>
        <dbReference type="SAM" id="MobiDB-lite"/>
    </source>
</evidence>
<feature type="compositionally biased region" description="Basic and acidic residues" evidence="1">
    <location>
        <begin position="301"/>
        <end position="311"/>
    </location>
</feature>
<keyword evidence="4" id="KW-1185">Reference proteome</keyword>
<reference evidence="3 4" key="1">
    <citation type="submission" date="2017-09" db="EMBL/GenBank/DDBJ databases">
        <title>Genome sequencing of Besnoitia besnoiti strain Bb-Ger1.</title>
        <authorList>
            <person name="Schares G."/>
            <person name="Venepally P."/>
            <person name="Lorenzi H.A."/>
        </authorList>
    </citation>
    <scope>NUCLEOTIDE SEQUENCE [LARGE SCALE GENOMIC DNA]</scope>
    <source>
        <strain evidence="3 4">Bb-Ger1</strain>
    </source>
</reference>
<feature type="region of interest" description="Disordered" evidence="1">
    <location>
        <begin position="763"/>
        <end position="811"/>
    </location>
</feature>
<dbReference type="Pfam" id="PF08373">
    <property type="entry name" value="RAP"/>
    <property type="match status" value="1"/>
</dbReference>
<dbReference type="RefSeq" id="XP_029216143.1">
    <property type="nucleotide sequence ID" value="XM_029360784.1"/>
</dbReference>
<comment type="caution">
    <text evidence="3">The sequence shown here is derived from an EMBL/GenBank/DDBJ whole genome shotgun (WGS) entry which is preliminary data.</text>
</comment>
<feature type="compositionally biased region" description="Acidic residues" evidence="1">
    <location>
        <begin position="668"/>
        <end position="689"/>
    </location>
</feature>
<dbReference type="EMBL" id="NWUJ01000012">
    <property type="protein sequence ID" value="PFH32134.1"/>
    <property type="molecule type" value="Genomic_DNA"/>
</dbReference>
<feature type="region of interest" description="Disordered" evidence="1">
    <location>
        <begin position="68"/>
        <end position="87"/>
    </location>
</feature>
<name>A0A2A9M4I7_BESBE</name>
<dbReference type="AlphaFoldDB" id="A0A2A9M4I7"/>
<dbReference type="Proteomes" id="UP000224006">
    <property type="component" value="Chromosome XI"/>
</dbReference>
<feature type="compositionally biased region" description="Low complexity" evidence="1">
    <location>
        <begin position="113"/>
        <end position="124"/>
    </location>
</feature>
<evidence type="ECO:0000259" key="2">
    <source>
        <dbReference type="PROSITE" id="PS51286"/>
    </source>
</evidence>
<dbReference type="SMART" id="SM00952">
    <property type="entry name" value="RAP"/>
    <property type="match status" value="1"/>
</dbReference>
<dbReference type="OrthoDB" id="422904at2759"/>
<proteinExistence type="predicted"/>
<protein>
    <submittedName>
        <fullName evidence="3">RAP domain-containing protein</fullName>
    </submittedName>
</protein>
<feature type="region of interest" description="Disordered" evidence="1">
    <location>
        <begin position="102"/>
        <end position="124"/>
    </location>
</feature>
<feature type="region of interest" description="Disordered" evidence="1">
    <location>
        <begin position="666"/>
        <end position="710"/>
    </location>
</feature>